<feature type="coiled-coil region" evidence="1">
    <location>
        <begin position="150"/>
        <end position="177"/>
    </location>
</feature>
<evidence type="ECO:0000313" key="2">
    <source>
        <dbReference type="EMBL" id="SFB85729.1"/>
    </source>
</evidence>
<organism evidence="2 3">
    <name type="scientific">Marinospirillum celere</name>
    <dbReference type="NCBI Taxonomy" id="1122252"/>
    <lineage>
        <taxon>Bacteria</taxon>
        <taxon>Pseudomonadati</taxon>
        <taxon>Pseudomonadota</taxon>
        <taxon>Gammaproteobacteria</taxon>
        <taxon>Oceanospirillales</taxon>
        <taxon>Oceanospirillaceae</taxon>
        <taxon>Marinospirillum</taxon>
    </lineage>
</organism>
<protein>
    <submittedName>
        <fullName evidence="2">Uncharacterized protein</fullName>
    </submittedName>
</protein>
<sequence length="181" mass="20582">MIQAQRRRVNQKLYQAELLLKAAQQSENELNLVAWQQACHEAALNALEAAQLAFLREVAAVYRLPVQAVSRPEDLQNLAEERQQRLPELQHLQGAWRDPVHPLSRLEPALKALRQTPAADEAPQAGEWMPEFAEETQPSLIPLVAEEDFASLEEKQLAEASLMLKALKELLQELREQLLEQ</sequence>
<keyword evidence="3" id="KW-1185">Reference proteome</keyword>
<dbReference type="InterPro" id="IPR046493">
    <property type="entry name" value="DUF6586"/>
</dbReference>
<dbReference type="Proteomes" id="UP000199058">
    <property type="component" value="Unassembled WGS sequence"/>
</dbReference>
<accession>A0A1I1EEZ4</accession>
<dbReference type="RefSeq" id="WP_091958830.1">
    <property type="nucleotide sequence ID" value="NZ_FOLH01000001.1"/>
</dbReference>
<reference evidence="2 3" key="1">
    <citation type="submission" date="2016-10" db="EMBL/GenBank/DDBJ databases">
        <authorList>
            <person name="de Groot N.N."/>
        </authorList>
    </citation>
    <scope>NUCLEOTIDE SEQUENCE [LARGE SCALE GENOMIC DNA]</scope>
    <source>
        <strain evidence="2 3">DSM 18438</strain>
    </source>
</reference>
<name>A0A1I1EEZ4_9GAMM</name>
<dbReference type="OrthoDB" id="6121078at2"/>
<evidence type="ECO:0000256" key="1">
    <source>
        <dbReference type="SAM" id="Coils"/>
    </source>
</evidence>
<dbReference type="Pfam" id="PF20227">
    <property type="entry name" value="DUF6586"/>
    <property type="match status" value="1"/>
</dbReference>
<dbReference type="EMBL" id="FOLH01000001">
    <property type="protein sequence ID" value="SFB85729.1"/>
    <property type="molecule type" value="Genomic_DNA"/>
</dbReference>
<gene>
    <name evidence="2" type="ORF">SAMN05660443_0567</name>
</gene>
<dbReference type="AlphaFoldDB" id="A0A1I1EEZ4"/>
<dbReference type="STRING" id="1122252.SAMN05660443_0567"/>
<keyword evidence="1" id="KW-0175">Coiled coil</keyword>
<evidence type="ECO:0000313" key="3">
    <source>
        <dbReference type="Proteomes" id="UP000199058"/>
    </source>
</evidence>
<proteinExistence type="predicted"/>